<protein>
    <recommendedName>
        <fullName evidence="2">Outer membrane channel protein CpnT-like N-terminal domain-containing protein</fullName>
    </recommendedName>
</protein>
<feature type="transmembrane region" description="Helical" evidence="1">
    <location>
        <begin position="111"/>
        <end position="137"/>
    </location>
</feature>
<evidence type="ECO:0000313" key="4">
    <source>
        <dbReference type="Proteomes" id="UP001183643"/>
    </source>
</evidence>
<proteinExistence type="predicted"/>
<dbReference type="EMBL" id="JAVDYB010000001">
    <property type="protein sequence ID" value="MDR7278986.1"/>
    <property type="molecule type" value="Genomic_DNA"/>
</dbReference>
<dbReference type="Proteomes" id="UP001183643">
    <property type="component" value="Unassembled WGS sequence"/>
</dbReference>
<feature type="transmembrane region" description="Helical" evidence="1">
    <location>
        <begin position="85"/>
        <end position="105"/>
    </location>
</feature>
<organism evidence="3 4">
    <name type="scientific">Catenuloplanes atrovinosus</name>
    <dbReference type="NCBI Taxonomy" id="137266"/>
    <lineage>
        <taxon>Bacteria</taxon>
        <taxon>Bacillati</taxon>
        <taxon>Actinomycetota</taxon>
        <taxon>Actinomycetes</taxon>
        <taxon>Micromonosporales</taxon>
        <taxon>Micromonosporaceae</taxon>
        <taxon>Catenuloplanes</taxon>
    </lineage>
</organism>
<keyword evidence="1" id="KW-0812">Transmembrane</keyword>
<keyword evidence="1" id="KW-0472">Membrane</keyword>
<dbReference type="RefSeq" id="WP_310372240.1">
    <property type="nucleotide sequence ID" value="NZ_JAVDYB010000001.1"/>
</dbReference>
<gene>
    <name evidence="3" type="ORF">J2S41_005764</name>
</gene>
<feature type="domain" description="Outer membrane channel protein CpnT-like N-terminal" evidence="2">
    <location>
        <begin position="15"/>
        <end position="136"/>
    </location>
</feature>
<reference evidence="3" key="1">
    <citation type="submission" date="2023-07" db="EMBL/GenBank/DDBJ databases">
        <title>Sequencing the genomes of 1000 actinobacteria strains.</title>
        <authorList>
            <person name="Klenk H.-P."/>
        </authorList>
    </citation>
    <scope>NUCLEOTIDE SEQUENCE</scope>
    <source>
        <strain evidence="3">DSM 44707</strain>
    </source>
</reference>
<evidence type="ECO:0000313" key="3">
    <source>
        <dbReference type="EMBL" id="MDR7278986.1"/>
    </source>
</evidence>
<name>A0AAE3YUN5_9ACTN</name>
<comment type="caution">
    <text evidence="3">The sequence shown here is derived from an EMBL/GenBank/DDBJ whole genome shotgun (WGS) entry which is preliminary data.</text>
</comment>
<sequence length="164" mass="16716">MGLQLPGELVSVLGALGFSWPEADETKLFEMGNAWIGFGQTLSGGVGQADATAAEVWTQGSGMSVDAFKTAWTGAESPTANLGDAATAATMVGAGLFVVAGLVLALKINVIIQVTILAIQIAQAIATAVVTFGASLLEIPIFRMLTKLVLDQLLGLAIDAVLNG</sequence>
<dbReference type="InterPro" id="IPR057746">
    <property type="entry name" value="CpnT-like_N"/>
</dbReference>
<keyword evidence="1" id="KW-1133">Transmembrane helix</keyword>
<dbReference type="AlphaFoldDB" id="A0AAE3YUN5"/>
<evidence type="ECO:0000256" key="1">
    <source>
        <dbReference type="SAM" id="Phobius"/>
    </source>
</evidence>
<accession>A0AAE3YUN5</accession>
<evidence type="ECO:0000259" key="2">
    <source>
        <dbReference type="Pfam" id="PF25547"/>
    </source>
</evidence>
<dbReference type="Pfam" id="PF25547">
    <property type="entry name" value="WXG100_2"/>
    <property type="match status" value="1"/>
</dbReference>
<keyword evidence="4" id="KW-1185">Reference proteome</keyword>